<keyword evidence="9" id="KW-1185">Reference proteome</keyword>
<dbReference type="PANTHER" id="PTHR46458">
    <property type="entry name" value="BLR2807 PROTEIN"/>
    <property type="match status" value="1"/>
</dbReference>
<dbReference type="GO" id="GO:0020037">
    <property type="term" value="F:heme binding"/>
    <property type="evidence" value="ECO:0007669"/>
    <property type="project" value="InterPro"/>
</dbReference>
<dbReference type="Proteomes" id="UP001295423">
    <property type="component" value="Unassembled WGS sequence"/>
</dbReference>
<dbReference type="GO" id="GO:0046872">
    <property type="term" value="F:metal ion binding"/>
    <property type="evidence" value="ECO:0007669"/>
    <property type="project" value="UniProtKB-KW"/>
</dbReference>
<evidence type="ECO:0000256" key="5">
    <source>
        <dbReference type="ARBA" id="ARBA00023004"/>
    </source>
</evidence>
<sequence length="164" mass="18585">MASLLTYGNISNVTESWDHLLRIEDYEEKAGILLFRKFFAYEPQALKVFGFEAGTTLDDDFFKNPKVVTHAVQYTRMLGKAVNLLGPDIDVVNGILHNLGQKHRTAYGVKASFYSPMGKALIETLEELIGPKHFTEAVKESWVECFQAMSYEMIQSEGSRRHSC</sequence>
<proteinExistence type="inferred from homology"/>
<accession>A0AAD2FZA8</accession>
<keyword evidence="1 6" id="KW-0813">Transport</keyword>
<dbReference type="GO" id="GO:0005344">
    <property type="term" value="F:oxygen carrier activity"/>
    <property type="evidence" value="ECO:0007669"/>
    <property type="project" value="UniProtKB-KW"/>
</dbReference>
<dbReference type="InterPro" id="IPR000971">
    <property type="entry name" value="Globin"/>
</dbReference>
<protein>
    <recommendedName>
        <fullName evidence="7">Globin domain-containing protein</fullName>
    </recommendedName>
</protein>
<evidence type="ECO:0000256" key="3">
    <source>
        <dbReference type="ARBA" id="ARBA00022621"/>
    </source>
</evidence>
<keyword evidence="2 6" id="KW-0349">Heme</keyword>
<keyword evidence="3 6" id="KW-0561">Oxygen transport</keyword>
<gene>
    <name evidence="8" type="ORF">CYCCA115_LOCUS16757</name>
</gene>
<feature type="domain" description="Globin" evidence="7">
    <location>
        <begin position="4"/>
        <end position="158"/>
    </location>
</feature>
<dbReference type="CDD" id="cd01040">
    <property type="entry name" value="Mb-like"/>
    <property type="match status" value="1"/>
</dbReference>
<evidence type="ECO:0000259" key="7">
    <source>
        <dbReference type="PROSITE" id="PS01033"/>
    </source>
</evidence>
<comment type="caution">
    <text evidence="8">The sequence shown here is derived from an EMBL/GenBank/DDBJ whole genome shotgun (WGS) entry which is preliminary data.</text>
</comment>
<dbReference type="PROSITE" id="PS01033">
    <property type="entry name" value="GLOBIN"/>
    <property type="match status" value="1"/>
</dbReference>
<organism evidence="8 9">
    <name type="scientific">Cylindrotheca closterium</name>
    <dbReference type="NCBI Taxonomy" id="2856"/>
    <lineage>
        <taxon>Eukaryota</taxon>
        <taxon>Sar</taxon>
        <taxon>Stramenopiles</taxon>
        <taxon>Ochrophyta</taxon>
        <taxon>Bacillariophyta</taxon>
        <taxon>Bacillariophyceae</taxon>
        <taxon>Bacillariophycidae</taxon>
        <taxon>Bacillariales</taxon>
        <taxon>Bacillariaceae</taxon>
        <taxon>Cylindrotheca</taxon>
    </lineage>
</organism>
<reference evidence="8" key="1">
    <citation type="submission" date="2023-08" db="EMBL/GenBank/DDBJ databases">
        <authorList>
            <person name="Audoor S."/>
            <person name="Bilcke G."/>
        </authorList>
    </citation>
    <scope>NUCLEOTIDE SEQUENCE</scope>
</reference>
<evidence type="ECO:0000256" key="1">
    <source>
        <dbReference type="ARBA" id="ARBA00022448"/>
    </source>
</evidence>
<dbReference type="AlphaFoldDB" id="A0AAD2FZA8"/>
<dbReference type="GO" id="GO:0019825">
    <property type="term" value="F:oxygen binding"/>
    <property type="evidence" value="ECO:0007669"/>
    <property type="project" value="InterPro"/>
</dbReference>
<dbReference type="EMBL" id="CAKOGP040001947">
    <property type="protein sequence ID" value="CAJ1957530.1"/>
    <property type="molecule type" value="Genomic_DNA"/>
</dbReference>
<evidence type="ECO:0000313" key="8">
    <source>
        <dbReference type="EMBL" id="CAJ1957530.1"/>
    </source>
</evidence>
<name>A0AAD2FZA8_9STRA</name>
<evidence type="ECO:0000256" key="2">
    <source>
        <dbReference type="ARBA" id="ARBA00022617"/>
    </source>
</evidence>
<dbReference type="InterPro" id="IPR044399">
    <property type="entry name" value="Mb-like_M"/>
</dbReference>
<evidence type="ECO:0000313" key="9">
    <source>
        <dbReference type="Proteomes" id="UP001295423"/>
    </source>
</evidence>
<dbReference type="PANTHER" id="PTHR46458:SF1">
    <property type="entry name" value="GEO09476P1"/>
    <property type="match status" value="1"/>
</dbReference>
<dbReference type="InterPro" id="IPR050532">
    <property type="entry name" value="Globin-like_OT"/>
</dbReference>
<dbReference type="InterPro" id="IPR009050">
    <property type="entry name" value="Globin-like_sf"/>
</dbReference>
<keyword evidence="4" id="KW-0479">Metal-binding</keyword>
<evidence type="ECO:0000256" key="4">
    <source>
        <dbReference type="ARBA" id="ARBA00022723"/>
    </source>
</evidence>
<dbReference type="Pfam" id="PF00042">
    <property type="entry name" value="Globin"/>
    <property type="match status" value="1"/>
</dbReference>
<dbReference type="SUPFAM" id="SSF46458">
    <property type="entry name" value="Globin-like"/>
    <property type="match status" value="1"/>
</dbReference>
<dbReference type="Gene3D" id="1.10.490.10">
    <property type="entry name" value="Globins"/>
    <property type="match status" value="1"/>
</dbReference>
<dbReference type="InterPro" id="IPR012292">
    <property type="entry name" value="Globin/Proto"/>
</dbReference>
<comment type="similarity">
    <text evidence="6">Belongs to the globin family.</text>
</comment>
<evidence type="ECO:0000256" key="6">
    <source>
        <dbReference type="RuleBase" id="RU000356"/>
    </source>
</evidence>
<keyword evidence="5" id="KW-0408">Iron</keyword>